<accession>A0A6G1GGJ7</accession>
<feature type="transmembrane region" description="Helical" evidence="6">
    <location>
        <begin position="132"/>
        <end position="153"/>
    </location>
</feature>
<dbReference type="RefSeq" id="XP_033538858.1">
    <property type="nucleotide sequence ID" value="XM_033677284.1"/>
</dbReference>
<dbReference type="OrthoDB" id="3934549at2759"/>
<evidence type="ECO:0000259" key="7">
    <source>
        <dbReference type="Pfam" id="PF20684"/>
    </source>
</evidence>
<reference evidence="10" key="3">
    <citation type="submission" date="2025-04" db="UniProtKB">
        <authorList>
            <consortium name="RefSeq"/>
        </authorList>
    </citation>
    <scope>IDENTIFICATION</scope>
    <source>
        <strain evidence="10">CBS 781.70</strain>
    </source>
</reference>
<feature type="domain" description="Rhodopsin" evidence="7">
    <location>
        <begin position="39"/>
        <end position="271"/>
    </location>
</feature>
<sequence length="290" mass="32608">MAIPRFLLEDLPSNISQGPKLISLFSVFYAIALIAVLSRLWIRFRMVRFGLDDWFILAAMACATGLYIIAMVGIANGLGRHIHYLTPDEIVFNARTSIFVTEFYVWGVTMAKISLLIMLFRLVGEHKRWKQGIVISIAIMVVLAVASSLWNYLQCRPLKALWDLSISRDACINKKYWRDPGTFMVSDILLSLLPIFVIGKIQRSRGERAVICLLMALGLLCSAAIVPKLITLQHYGMSLDFTWFSAELLTWSMVELLLGITTTCMPTLKSVGEKYMRKLGLLATKGGAQH</sequence>
<evidence type="ECO:0000313" key="9">
    <source>
        <dbReference type="Proteomes" id="UP000504638"/>
    </source>
</evidence>
<dbReference type="GeneID" id="54417854"/>
<reference evidence="10" key="2">
    <citation type="submission" date="2020-04" db="EMBL/GenBank/DDBJ databases">
        <authorList>
            <consortium name="NCBI Genome Project"/>
        </authorList>
    </citation>
    <scope>NUCLEOTIDE SEQUENCE</scope>
    <source>
        <strain evidence="10">CBS 781.70</strain>
    </source>
</reference>
<dbReference type="InterPro" id="IPR052337">
    <property type="entry name" value="SAT4-like"/>
</dbReference>
<feature type="transmembrane region" description="Helical" evidence="6">
    <location>
        <begin position="98"/>
        <end position="120"/>
    </location>
</feature>
<keyword evidence="9" id="KW-1185">Reference proteome</keyword>
<dbReference type="PANTHER" id="PTHR33048:SF47">
    <property type="entry name" value="INTEGRAL MEMBRANE PROTEIN-RELATED"/>
    <property type="match status" value="1"/>
</dbReference>
<organism evidence="8">
    <name type="scientific">Eremomyces bilateralis CBS 781.70</name>
    <dbReference type="NCBI Taxonomy" id="1392243"/>
    <lineage>
        <taxon>Eukaryota</taxon>
        <taxon>Fungi</taxon>
        <taxon>Dikarya</taxon>
        <taxon>Ascomycota</taxon>
        <taxon>Pezizomycotina</taxon>
        <taxon>Dothideomycetes</taxon>
        <taxon>Dothideomycetes incertae sedis</taxon>
        <taxon>Eremomycetales</taxon>
        <taxon>Eremomycetaceae</taxon>
        <taxon>Eremomyces</taxon>
    </lineage>
</organism>
<keyword evidence="2 6" id="KW-0812">Transmembrane</keyword>
<reference evidence="8 10" key="1">
    <citation type="submission" date="2020-01" db="EMBL/GenBank/DDBJ databases">
        <authorList>
            <consortium name="DOE Joint Genome Institute"/>
            <person name="Haridas S."/>
            <person name="Albert R."/>
            <person name="Binder M."/>
            <person name="Bloem J."/>
            <person name="Labutti K."/>
            <person name="Salamov A."/>
            <person name="Andreopoulos B."/>
            <person name="Baker S.E."/>
            <person name="Barry K."/>
            <person name="Bills G."/>
            <person name="Bluhm B.H."/>
            <person name="Cannon C."/>
            <person name="Castanera R."/>
            <person name="Culley D.E."/>
            <person name="Daum C."/>
            <person name="Ezra D."/>
            <person name="Gonzalez J.B."/>
            <person name="Henrissat B."/>
            <person name="Kuo A."/>
            <person name="Liang C."/>
            <person name="Lipzen A."/>
            <person name="Lutzoni F."/>
            <person name="Magnuson J."/>
            <person name="Mondo S."/>
            <person name="Nolan M."/>
            <person name="Ohm R."/>
            <person name="Pangilinan J."/>
            <person name="Park H.-J."/>
            <person name="Ramirez L."/>
            <person name="Alfaro M."/>
            <person name="Sun H."/>
            <person name="Tritt A."/>
            <person name="Yoshinaga Y."/>
            <person name="Zwiers L.-H."/>
            <person name="Turgeon B.G."/>
            <person name="Goodwin S.B."/>
            <person name="Spatafora J.W."/>
            <person name="Crous P.W."/>
            <person name="Grigoriev I.V."/>
        </authorList>
    </citation>
    <scope>NUCLEOTIDE SEQUENCE</scope>
    <source>
        <strain evidence="8 10">CBS 781.70</strain>
    </source>
</reference>
<dbReference type="InterPro" id="IPR049326">
    <property type="entry name" value="Rhodopsin_dom_fungi"/>
</dbReference>
<feature type="transmembrane region" description="Helical" evidence="6">
    <location>
        <begin position="54"/>
        <end position="78"/>
    </location>
</feature>
<dbReference type="Pfam" id="PF20684">
    <property type="entry name" value="Fung_rhodopsin"/>
    <property type="match status" value="1"/>
</dbReference>
<evidence type="ECO:0000256" key="6">
    <source>
        <dbReference type="SAM" id="Phobius"/>
    </source>
</evidence>
<keyword evidence="4 6" id="KW-0472">Membrane</keyword>
<evidence type="ECO:0000313" key="8">
    <source>
        <dbReference type="EMBL" id="KAF1817227.1"/>
    </source>
</evidence>
<gene>
    <name evidence="8 10" type="ORF">P152DRAFT_426905</name>
</gene>
<feature type="transmembrane region" description="Helical" evidence="6">
    <location>
        <begin position="210"/>
        <end position="230"/>
    </location>
</feature>
<evidence type="ECO:0000256" key="1">
    <source>
        <dbReference type="ARBA" id="ARBA00004141"/>
    </source>
</evidence>
<name>A0A6G1GGJ7_9PEZI</name>
<dbReference type="EMBL" id="ML975149">
    <property type="protein sequence ID" value="KAF1817227.1"/>
    <property type="molecule type" value="Genomic_DNA"/>
</dbReference>
<evidence type="ECO:0000313" key="10">
    <source>
        <dbReference type="RefSeq" id="XP_033538858.1"/>
    </source>
</evidence>
<dbReference type="GO" id="GO:0016020">
    <property type="term" value="C:membrane"/>
    <property type="evidence" value="ECO:0007669"/>
    <property type="project" value="UniProtKB-SubCell"/>
</dbReference>
<feature type="transmembrane region" description="Helical" evidence="6">
    <location>
        <begin position="250"/>
        <end position="268"/>
    </location>
</feature>
<evidence type="ECO:0000256" key="2">
    <source>
        <dbReference type="ARBA" id="ARBA00022692"/>
    </source>
</evidence>
<comment type="subcellular location">
    <subcellularLocation>
        <location evidence="1">Membrane</location>
        <topology evidence="1">Multi-pass membrane protein</topology>
    </subcellularLocation>
</comment>
<feature type="transmembrane region" description="Helical" evidence="6">
    <location>
        <begin position="181"/>
        <end position="198"/>
    </location>
</feature>
<dbReference type="AlphaFoldDB" id="A0A6G1GGJ7"/>
<proteinExistence type="inferred from homology"/>
<comment type="similarity">
    <text evidence="5">Belongs to the SAT4 family.</text>
</comment>
<evidence type="ECO:0000256" key="3">
    <source>
        <dbReference type="ARBA" id="ARBA00022989"/>
    </source>
</evidence>
<evidence type="ECO:0000256" key="5">
    <source>
        <dbReference type="ARBA" id="ARBA00038359"/>
    </source>
</evidence>
<feature type="transmembrane region" description="Helical" evidence="6">
    <location>
        <begin position="20"/>
        <end position="42"/>
    </location>
</feature>
<evidence type="ECO:0000256" key="4">
    <source>
        <dbReference type="ARBA" id="ARBA00023136"/>
    </source>
</evidence>
<protein>
    <recommendedName>
        <fullName evidence="7">Rhodopsin domain-containing protein</fullName>
    </recommendedName>
</protein>
<dbReference type="PANTHER" id="PTHR33048">
    <property type="entry name" value="PTH11-LIKE INTEGRAL MEMBRANE PROTEIN (AFU_ORTHOLOGUE AFUA_5G11245)"/>
    <property type="match status" value="1"/>
</dbReference>
<keyword evidence="3 6" id="KW-1133">Transmembrane helix</keyword>
<dbReference type="Proteomes" id="UP000504638">
    <property type="component" value="Unplaced"/>
</dbReference>